<dbReference type="InterPro" id="IPR036938">
    <property type="entry name" value="PAP2/HPO_sf"/>
</dbReference>
<organism evidence="8 9">
    <name type="scientific">Rhizophagus clarus</name>
    <dbReference type="NCBI Taxonomy" id="94130"/>
    <lineage>
        <taxon>Eukaryota</taxon>
        <taxon>Fungi</taxon>
        <taxon>Fungi incertae sedis</taxon>
        <taxon>Mucoromycota</taxon>
        <taxon>Glomeromycotina</taxon>
        <taxon>Glomeromycetes</taxon>
        <taxon>Glomerales</taxon>
        <taxon>Glomeraceae</taxon>
        <taxon>Rhizophagus</taxon>
    </lineage>
</organism>
<reference evidence="8" key="1">
    <citation type="submission" date="2019-10" db="EMBL/GenBank/DDBJ databases">
        <title>Conservation and host-specific expression of non-tandemly repeated heterogenous ribosome RNA gene in arbuscular mycorrhizal fungi.</title>
        <authorList>
            <person name="Maeda T."/>
            <person name="Kobayashi Y."/>
            <person name="Nakagawa T."/>
            <person name="Ezawa T."/>
            <person name="Yamaguchi K."/>
            <person name="Bino T."/>
            <person name="Nishimoto Y."/>
            <person name="Shigenobu S."/>
            <person name="Kawaguchi M."/>
        </authorList>
    </citation>
    <scope>NUCLEOTIDE SEQUENCE</scope>
    <source>
        <strain evidence="8">HR1</strain>
    </source>
</reference>
<dbReference type="GO" id="GO:0046839">
    <property type="term" value="P:phospholipid dephosphorylation"/>
    <property type="evidence" value="ECO:0007669"/>
    <property type="project" value="TreeGrafter"/>
</dbReference>
<dbReference type="InterPro" id="IPR043216">
    <property type="entry name" value="PAP-like"/>
</dbReference>
<gene>
    <name evidence="8" type="ORF">RCL2_000354400</name>
</gene>
<feature type="transmembrane region" description="Helical" evidence="6">
    <location>
        <begin position="157"/>
        <end position="177"/>
    </location>
</feature>
<comment type="similarity">
    <text evidence="2">Belongs to the PA-phosphatase related phosphoesterase family.</text>
</comment>
<evidence type="ECO:0000256" key="5">
    <source>
        <dbReference type="ARBA" id="ARBA00023136"/>
    </source>
</evidence>
<proteinExistence type="inferred from homology"/>
<comment type="subcellular location">
    <subcellularLocation>
        <location evidence="1">Membrane</location>
        <topology evidence="1">Multi-pass membrane protein</topology>
    </subcellularLocation>
</comment>
<evidence type="ECO:0000313" key="8">
    <source>
        <dbReference type="EMBL" id="GES76138.1"/>
    </source>
</evidence>
<evidence type="ECO:0000256" key="1">
    <source>
        <dbReference type="ARBA" id="ARBA00004141"/>
    </source>
</evidence>
<comment type="caution">
    <text evidence="8">The sequence shown here is derived from an EMBL/GenBank/DDBJ whole genome shotgun (WGS) entry which is preliminary data.</text>
</comment>
<dbReference type="PROSITE" id="PS51257">
    <property type="entry name" value="PROKAR_LIPOPROTEIN"/>
    <property type="match status" value="1"/>
</dbReference>
<keyword evidence="4 6" id="KW-1133">Transmembrane helix</keyword>
<dbReference type="Proteomes" id="UP000615446">
    <property type="component" value="Unassembled WGS sequence"/>
</dbReference>
<dbReference type="OrthoDB" id="8907274at2759"/>
<evidence type="ECO:0000256" key="2">
    <source>
        <dbReference type="ARBA" id="ARBA00008816"/>
    </source>
</evidence>
<dbReference type="GO" id="GO:0016020">
    <property type="term" value="C:membrane"/>
    <property type="evidence" value="ECO:0007669"/>
    <property type="project" value="UniProtKB-SubCell"/>
</dbReference>
<feature type="transmembrane region" description="Helical" evidence="6">
    <location>
        <begin position="189"/>
        <end position="208"/>
    </location>
</feature>
<evidence type="ECO:0000313" key="9">
    <source>
        <dbReference type="Proteomes" id="UP000615446"/>
    </source>
</evidence>
<dbReference type="SMART" id="SM00014">
    <property type="entry name" value="acidPPc"/>
    <property type="match status" value="1"/>
</dbReference>
<dbReference type="GO" id="GO:0008195">
    <property type="term" value="F:phosphatidate phosphatase activity"/>
    <property type="evidence" value="ECO:0007669"/>
    <property type="project" value="TreeGrafter"/>
</dbReference>
<feature type="domain" description="Phosphatidic acid phosphatase type 2/haloperoxidase" evidence="7">
    <location>
        <begin position="90"/>
        <end position="235"/>
    </location>
</feature>
<protein>
    <submittedName>
        <fullName evidence="8">PAP2-domain-containing protein</fullName>
    </submittedName>
</protein>
<evidence type="ECO:0000259" key="7">
    <source>
        <dbReference type="SMART" id="SM00014"/>
    </source>
</evidence>
<dbReference type="CDD" id="cd03390">
    <property type="entry name" value="PAP2_containing_1_like"/>
    <property type="match status" value="1"/>
</dbReference>
<dbReference type="InterPro" id="IPR000326">
    <property type="entry name" value="PAP2/HPO"/>
</dbReference>
<sequence>MVQFSKIKLLKEYIIDWILVIIFIIGCIMVEKIEPFHRLFSLEDKSIQFPYSEKERVPVWLCMIFALIVPFIIISFVALVIKRSLHDWHHGSLGLLLSVSLTLLITETFKILVGRPRPDLIDRCQPIKSSADAQVYGLSSSEICTRTDLLNDGFKSFLSAHASISFAGLGFLSFYLAGKLHVFDRKGHTYKGFIAVAPLILATYIAISRTQDYRHHWQDVLSGSILGFVLGFYAYHQYYPLLYLPVSHKPFSVRLKTMKPEYKTNFITNEGLEFQISVIKKDDNLSHKVNHEEINIIYGNTSIFRLCTFTMHIYLQNIYNRGVPKYLKSAENFLIRYLIIFKKYVIYVKENKYSLCKKDI</sequence>
<accession>A0A8H3KY84</accession>
<dbReference type="Gene3D" id="1.20.144.10">
    <property type="entry name" value="Phosphatidic acid phosphatase type 2/haloperoxidase"/>
    <property type="match status" value="1"/>
</dbReference>
<keyword evidence="3 6" id="KW-0812">Transmembrane</keyword>
<feature type="transmembrane region" description="Helical" evidence="6">
    <location>
        <begin position="57"/>
        <end position="81"/>
    </location>
</feature>
<dbReference type="Pfam" id="PF01569">
    <property type="entry name" value="PAP2"/>
    <property type="match status" value="1"/>
</dbReference>
<keyword evidence="5 6" id="KW-0472">Membrane</keyword>
<feature type="transmembrane region" description="Helical" evidence="6">
    <location>
        <begin position="220"/>
        <end position="239"/>
    </location>
</feature>
<dbReference type="PANTHER" id="PTHR10165">
    <property type="entry name" value="LIPID PHOSPHATE PHOSPHATASE"/>
    <property type="match status" value="1"/>
</dbReference>
<name>A0A8H3KY84_9GLOM</name>
<dbReference type="GO" id="GO:0006644">
    <property type="term" value="P:phospholipid metabolic process"/>
    <property type="evidence" value="ECO:0007669"/>
    <property type="project" value="InterPro"/>
</dbReference>
<dbReference type="AlphaFoldDB" id="A0A8H3KY84"/>
<dbReference type="PANTHER" id="PTHR10165:SF35">
    <property type="entry name" value="RE23632P"/>
    <property type="match status" value="1"/>
</dbReference>
<evidence type="ECO:0000256" key="3">
    <source>
        <dbReference type="ARBA" id="ARBA00022692"/>
    </source>
</evidence>
<feature type="transmembrane region" description="Helical" evidence="6">
    <location>
        <begin position="93"/>
        <end position="113"/>
    </location>
</feature>
<evidence type="ECO:0000256" key="6">
    <source>
        <dbReference type="SAM" id="Phobius"/>
    </source>
</evidence>
<dbReference type="SUPFAM" id="SSF48317">
    <property type="entry name" value="Acid phosphatase/Vanadium-dependent haloperoxidase"/>
    <property type="match status" value="1"/>
</dbReference>
<feature type="transmembrane region" description="Helical" evidence="6">
    <location>
        <begin position="12"/>
        <end position="31"/>
    </location>
</feature>
<evidence type="ECO:0000256" key="4">
    <source>
        <dbReference type="ARBA" id="ARBA00022989"/>
    </source>
</evidence>
<dbReference type="EMBL" id="BLAL01000018">
    <property type="protein sequence ID" value="GES76138.1"/>
    <property type="molecule type" value="Genomic_DNA"/>
</dbReference>